<evidence type="ECO:0000313" key="1">
    <source>
        <dbReference type="EMBL" id="GFR42186.1"/>
    </source>
</evidence>
<organism evidence="1 2">
    <name type="scientific">Astrephomene gubernaculifera</name>
    <dbReference type="NCBI Taxonomy" id="47775"/>
    <lineage>
        <taxon>Eukaryota</taxon>
        <taxon>Viridiplantae</taxon>
        <taxon>Chlorophyta</taxon>
        <taxon>core chlorophytes</taxon>
        <taxon>Chlorophyceae</taxon>
        <taxon>CS clade</taxon>
        <taxon>Chlamydomonadales</taxon>
        <taxon>Astrephomenaceae</taxon>
        <taxon>Astrephomene</taxon>
    </lineage>
</organism>
<evidence type="ECO:0008006" key="3">
    <source>
        <dbReference type="Google" id="ProtNLM"/>
    </source>
</evidence>
<gene>
    <name evidence="1" type="ORF">Agub_g3071</name>
</gene>
<name>A0AAD3HIV4_9CHLO</name>
<proteinExistence type="predicted"/>
<comment type="caution">
    <text evidence="1">The sequence shown here is derived from an EMBL/GenBank/DDBJ whole genome shotgun (WGS) entry which is preliminary data.</text>
</comment>
<accession>A0AAD3HIV4</accession>
<dbReference type="PANTHER" id="PTHR46880">
    <property type="entry name" value="RAS-ASSOCIATING DOMAIN-CONTAINING PROTEIN"/>
    <property type="match status" value="1"/>
</dbReference>
<evidence type="ECO:0000313" key="2">
    <source>
        <dbReference type="Proteomes" id="UP001054857"/>
    </source>
</evidence>
<dbReference type="Proteomes" id="UP001054857">
    <property type="component" value="Unassembled WGS sequence"/>
</dbReference>
<dbReference type="PANTHER" id="PTHR46880:SF5">
    <property type="entry name" value="DUF4371 DOMAIN-CONTAINING PROTEIN"/>
    <property type="match status" value="1"/>
</dbReference>
<protein>
    <recommendedName>
        <fullName evidence="3">HAT C-terminal dimerisation domain-containing protein</fullName>
    </recommendedName>
</protein>
<reference evidence="1 2" key="1">
    <citation type="journal article" date="2021" name="Sci. Rep.">
        <title>Genome sequencing of the multicellular alga Astrephomene provides insights into convergent evolution of germ-soma differentiation.</title>
        <authorList>
            <person name="Yamashita S."/>
            <person name="Yamamoto K."/>
            <person name="Matsuzaki R."/>
            <person name="Suzuki S."/>
            <person name="Yamaguchi H."/>
            <person name="Hirooka S."/>
            <person name="Minakuchi Y."/>
            <person name="Miyagishima S."/>
            <person name="Kawachi M."/>
            <person name="Toyoda A."/>
            <person name="Nozaki H."/>
        </authorList>
    </citation>
    <scope>NUCLEOTIDE SEQUENCE [LARGE SCALE GENOMIC DNA]</scope>
    <source>
        <strain evidence="1 2">NIES-4017</strain>
    </source>
</reference>
<dbReference type="AlphaFoldDB" id="A0AAD3HIV4"/>
<sequence>MHATNFTSFWGHQLSGVPAAEERLRAVHKLVSEYATNLIAHLARRFPDTAFLSALALFDPAEYPEAESDVRTWAEPKWAAIASYFAERRRAAQHTHACHASLDVQEAQDQFFIWGGMKAMWSMRAKALANRAAFVQYYVKQKAMLDELLSGGVSMLGEGEGLDVLQDLSEPSSSRPVHHVDVAYQELLREKRGLCPMFLKLMLFCIMIKPTSVNCERVFSYRTLLKTDRRARLSSVRLAQCLWLKYNTSGDLEAEKKMLTAAVREYKSKVNLRLFNDIAEKIENQIRLPQFSRMRAV</sequence>
<keyword evidence="2" id="KW-1185">Reference proteome</keyword>
<dbReference type="EMBL" id="BMAR01000003">
    <property type="protein sequence ID" value="GFR42186.1"/>
    <property type="molecule type" value="Genomic_DNA"/>
</dbReference>